<dbReference type="Proteomes" id="UP000319817">
    <property type="component" value="Chromosome"/>
</dbReference>
<dbReference type="AlphaFoldDB" id="A0A517P2C2"/>
<reference evidence="2 3" key="1">
    <citation type="submission" date="2019-02" db="EMBL/GenBank/DDBJ databases">
        <title>Deep-cultivation of Planctomycetes and their phenomic and genomic characterization uncovers novel biology.</title>
        <authorList>
            <person name="Wiegand S."/>
            <person name="Jogler M."/>
            <person name="Boedeker C."/>
            <person name="Pinto D."/>
            <person name="Vollmers J."/>
            <person name="Rivas-Marin E."/>
            <person name="Kohn T."/>
            <person name="Peeters S.H."/>
            <person name="Heuer A."/>
            <person name="Rast P."/>
            <person name="Oberbeckmann S."/>
            <person name="Bunk B."/>
            <person name="Jeske O."/>
            <person name="Meyerdierks A."/>
            <person name="Storesund J.E."/>
            <person name="Kallscheuer N."/>
            <person name="Luecker S."/>
            <person name="Lage O.M."/>
            <person name="Pohl T."/>
            <person name="Merkel B.J."/>
            <person name="Hornburger P."/>
            <person name="Mueller R.-W."/>
            <person name="Bruemmer F."/>
            <person name="Labrenz M."/>
            <person name="Spormann A.M."/>
            <person name="Op den Camp H."/>
            <person name="Overmann J."/>
            <person name="Amann R."/>
            <person name="Jetten M.S.M."/>
            <person name="Mascher T."/>
            <person name="Medema M.H."/>
            <person name="Devos D.P."/>
            <person name="Kaster A.-K."/>
            <person name="Ovreas L."/>
            <person name="Rohde M."/>
            <person name="Galperin M.Y."/>
            <person name="Jogler C."/>
        </authorList>
    </citation>
    <scope>NUCLEOTIDE SEQUENCE [LARGE SCALE GENOMIC DNA]</scope>
    <source>
        <strain evidence="2 3">K23_9</strain>
    </source>
</reference>
<evidence type="ECO:0000256" key="1">
    <source>
        <dbReference type="SAM" id="MobiDB-lite"/>
    </source>
</evidence>
<dbReference type="OrthoDB" id="269394at2"/>
<organism evidence="2 3">
    <name type="scientific">Stieleria marina</name>
    <dbReference type="NCBI Taxonomy" id="1930275"/>
    <lineage>
        <taxon>Bacteria</taxon>
        <taxon>Pseudomonadati</taxon>
        <taxon>Planctomycetota</taxon>
        <taxon>Planctomycetia</taxon>
        <taxon>Pirellulales</taxon>
        <taxon>Pirellulaceae</taxon>
        <taxon>Stieleria</taxon>
    </lineage>
</organism>
<feature type="region of interest" description="Disordered" evidence="1">
    <location>
        <begin position="243"/>
        <end position="272"/>
    </location>
</feature>
<dbReference type="RefSeq" id="WP_145421242.1">
    <property type="nucleotide sequence ID" value="NZ_CP036526.1"/>
</dbReference>
<proteinExistence type="predicted"/>
<keyword evidence="3" id="KW-1185">Reference proteome</keyword>
<gene>
    <name evidence="2" type="ORF">K239x_55460</name>
</gene>
<evidence type="ECO:0000313" key="2">
    <source>
        <dbReference type="EMBL" id="QDT13526.1"/>
    </source>
</evidence>
<evidence type="ECO:0000313" key="3">
    <source>
        <dbReference type="Proteomes" id="UP000319817"/>
    </source>
</evidence>
<name>A0A517P2C2_9BACT</name>
<protein>
    <submittedName>
        <fullName evidence="2">Uncharacterized protein</fullName>
    </submittedName>
</protein>
<dbReference type="EMBL" id="CP036526">
    <property type="protein sequence ID" value="QDT13526.1"/>
    <property type="molecule type" value="Genomic_DNA"/>
</dbReference>
<accession>A0A517P2C2</accession>
<sequence length="305" mass="33866">MKHRISSWFTRFMIMVTAAAFVDGRCASGEDAPGYYTHPDTGIVYRKVVRTVERPVVETKVEKKEQTVFRPETVTEKVPETQTVFTPVTEHAWQPVLHGRWNPFRQPVVTYHHVPVTSWKQKSNVVTRSQTRTNWVAEKRMVDVPQRIVSIKREEKIDFEPVGRVAPPAQATPPGVSEQIASRLRPLAANTRIQPLGQGGNYASGWQSRNSNLATNQLGGSSYGASFGNTPYGSVANRSMANFPSTSPRVASSLGRMTSDPPRRNAEQGGLRATDLYPRTQYSQSLPPVSGGTGVASLPMMRFLR</sequence>